<dbReference type="SUPFAM" id="SSF101898">
    <property type="entry name" value="NHL repeat"/>
    <property type="match status" value="1"/>
</dbReference>
<protein>
    <submittedName>
        <fullName evidence="1">Uncharacterized protein</fullName>
    </submittedName>
</protein>
<evidence type="ECO:0000313" key="2">
    <source>
        <dbReference type="Proteomes" id="UP000507470"/>
    </source>
</evidence>
<evidence type="ECO:0000313" key="1">
    <source>
        <dbReference type="EMBL" id="CAC5413852.1"/>
    </source>
</evidence>
<dbReference type="OrthoDB" id="342730at2759"/>
<keyword evidence="2" id="KW-1185">Reference proteome</keyword>
<organism evidence="1 2">
    <name type="scientific">Mytilus coruscus</name>
    <name type="common">Sea mussel</name>
    <dbReference type="NCBI Taxonomy" id="42192"/>
    <lineage>
        <taxon>Eukaryota</taxon>
        <taxon>Metazoa</taxon>
        <taxon>Spiralia</taxon>
        <taxon>Lophotrochozoa</taxon>
        <taxon>Mollusca</taxon>
        <taxon>Bivalvia</taxon>
        <taxon>Autobranchia</taxon>
        <taxon>Pteriomorphia</taxon>
        <taxon>Mytilida</taxon>
        <taxon>Mytiloidea</taxon>
        <taxon>Mytilidae</taxon>
        <taxon>Mytilinae</taxon>
        <taxon>Mytilus</taxon>
    </lineage>
</organism>
<accession>A0A6J8E2P2</accession>
<dbReference type="InterPro" id="IPR011042">
    <property type="entry name" value="6-blade_b-propeller_TolB-like"/>
</dbReference>
<dbReference type="Gene3D" id="2.120.10.30">
    <property type="entry name" value="TolB, C-terminal domain"/>
    <property type="match status" value="1"/>
</dbReference>
<name>A0A6J8E2P2_MYTCO</name>
<sequence>MDRILILDSASKHLHLFSKDGEYAENVIRFEDEPNDICYIKDNLIAVTIVRKHIILLIDLLTKNITKTIKVEDLCFGIESNGTTLVVILGAREPELLTLDLEGNIISQVTVPGKCILRMTLHYESIVCTDFKDNLVSCNTNKGILSWTHKHEDFLEPLGLAIDKHGFIFVASKNSNKIVVLSEDGKTSRTILSKDDGIVSSTAIHIDKLSSTLLVTNLSNGDAFVHKI</sequence>
<gene>
    <name evidence="1" type="ORF">MCOR_46709</name>
</gene>
<dbReference type="AlphaFoldDB" id="A0A6J8E2P2"/>
<dbReference type="EMBL" id="CACVKT020008252">
    <property type="protein sequence ID" value="CAC5413852.1"/>
    <property type="molecule type" value="Genomic_DNA"/>
</dbReference>
<dbReference type="Proteomes" id="UP000507470">
    <property type="component" value="Unassembled WGS sequence"/>
</dbReference>
<reference evidence="1 2" key="1">
    <citation type="submission" date="2020-06" db="EMBL/GenBank/DDBJ databases">
        <authorList>
            <person name="Li R."/>
            <person name="Bekaert M."/>
        </authorList>
    </citation>
    <scope>NUCLEOTIDE SEQUENCE [LARGE SCALE GENOMIC DNA]</scope>
    <source>
        <strain evidence="2">wild</strain>
    </source>
</reference>
<proteinExistence type="predicted"/>